<gene>
    <name evidence="4" type="ORF">CCH01_10650</name>
</gene>
<evidence type="ECO:0000259" key="2">
    <source>
        <dbReference type="Pfam" id="PF22813"/>
    </source>
</evidence>
<dbReference type="Proteomes" id="UP000190476">
    <property type="component" value="Chromosome I"/>
</dbReference>
<dbReference type="OrthoDB" id="1714200at2"/>
<evidence type="ECO:0000259" key="3">
    <source>
        <dbReference type="Pfam" id="PF22820"/>
    </source>
</evidence>
<dbReference type="InterPro" id="IPR054529">
    <property type="entry name" value="TcaA_2nd"/>
</dbReference>
<accession>A0A1U6J887</accession>
<feature type="domain" description="TcaA 4th" evidence="3">
    <location>
        <begin position="217"/>
        <end position="284"/>
    </location>
</feature>
<dbReference type="GO" id="GO:0005886">
    <property type="term" value="C:plasma membrane"/>
    <property type="evidence" value="ECO:0007669"/>
    <property type="project" value="UniProtKB-SubCell"/>
</dbReference>
<keyword evidence="1" id="KW-0812">Transmembrane</keyword>
<keyword evidence="1" id="KW-0472">Membrane</keyword>
<dbReference type="PANTHER" id="PTHR40038">
    <property type="entry name" value="MEMBRANE-ASSOCIATED PROTEIN TCAA"/>
    <property type="match status" value="1"/>
</dbReference>
<feature type="transmembrane region" description="Helical" evidence="1">
    <location>
        <begin position="21"/>
        <end position="42"/>
    </location>
</feature>
<protein>
    <submittedName>
        <fullName evidence="4">Uncharacterized protein</fullName>
    </submittedName>
</protein>
<keyword evidence="5" id="KW-1185">Reference proteome</keyword>
<proteinExistence type="predicted"/>
<sequence length="291" mass="33633">MNNNLSRVRELKEIKKEPKTNLQILLAIILGVIVVFTTLKVIQKVVYPPEKIVEDFRAAMVNEDVEGVKNVIKVYDKRVEVNDENVKVLINYFKENKDELTSICNSLNNKNLRNKRENPIYLDKETGFSRLLGKHKVIINPIFIKVSSKINNTEIFINDKKQCTINKDETQEFGPLMPGKYDISAKYSTDYIETQDKVTIDRIKKFNDRSNYTMFKDIKKVILYTHLETAEIIVNGKDTGKTVKEINKILSPVNKDTKVQLKMMVDGKEVITDEEVVGDNDYIYFGELKNS</sequence>
<name>A0A1U6J887_9CLOT</name>
<reference evidence="5" key="1">
    <citation type="submission" date="2017-03" db="EMBL/GenBank/DDBJ databases">
        <authorList>
            <person name="Falquet L."/>
            <person name="Falquet L."/>
        </authorList>
    </citation>
    <scope>NUCLEOTIDE SEQUENCE [LARGE SCALE GENOMIC DNA]</scope>
</reference>
<dbReference type="EMBL" id="LT799839">
    <property type="protein sequence ID" value="SLK16531.1"/>
    <property type="molecule type" value="Genomic_DNA"/>
</dbReference>
<dbReference type="AlphaFoldDB" id="A0A1U6J887"/>
<keyword evidence="1" id="KW-1133">Transmembrane helix</keyword>
<organism evidence="4 5">
    <name type="scientific">Clostridium chauvoei JF4335</name>
    <dbReference type="NCBI Taxonomy" id="1351755"/>
    <lineage>
        <taxon>Bacteria</taxon>
        <taxon>Bacillati</taxon>
        <taxon>Bacillota</taxon>
        <taxon>Clostridia</taxon>
        <taxon>Eubacteriales</taxon>
        <taxon>Clostridiaceae</taxon>
        <taxon>Clostridium</taxon>
    </lineage>
</organism>
<evidence type="ECO:0000256" key="1">
    <source>
        <dbReference type="SAM" id="Phobius"/>
    </source>
</evidence>
<dbReference type="STRING" id="1351755.CCH01_10650"/>
<evidence type="ECO:0000313" key="5">
    <source>
        <dbReference type="Proteomes" id="UP000190476"/>
    </source>
</evidence>
<feature type="domain" description="TcaA 4th" evidence="3">
    <location>
        <begin position="143"/>
        <end position="201"/>
    </location>
</feature>
<evidence type="ECO:0000313" key="4">
    <source>
        <dbReference type="EMBL" id="SLK16531.1"/>
    </source>
</evidence>
<dbReference type="InterPro" id="IPR054530">
    <property type="entry name" value="TcaA_4th"/>
</dbReference>
<dbReference type="RefSeq" id="WP_079481279.1">
    <property type="nucleotide sequence ID" value="NZ_CBML010000006.1"/>
</dbReference>
<dbReference type="Pfam" id="PF22813">
    <property type="entry name" value="TcaA_2nd"/>
    <property type="match status" value="1"/>
</dbReference>
<dbReference type="Pfam" id="PF22820">
    <property type="entry name" value="TcaA_3rd_4th"/>
    <property type="match status" value="2"/>
</dbReference>
<feature type="domain" description="TcaA second" evidence="2">
    <location>
        <begin position="49"/>
        <end position="115"/>
    </location>
</feature>
<dbReference type="PANTHER" id="PTHR40038:SF1">
    <property type="entry name" value="MEMBRANE-ASSOCIATED PROTEIN TCAA"/>
    <property type="match status" value="1"/>
</dbReference>